<comment type="caution">
    <text evidence="1">The sequence shown here is derived from an EMBL/GenBank/DDBJ whole genome shotgun (WGS) entry which is preliminary data.</text>
</comment>
<proteinExistence type="predicted"/>
<accession>A0A2G5PQI7</accession>
<protein>
    <submittedName>
        <fullName evidence="1">Uncharacterized protein</fullName>
    </submittedName>
</protein>
<evidence type="ECO:0000313" key="1">
    <source>
        <dbReference type="EMBL" id="PIB80578.1"/>
    </source>
</evidence>
<gene>
    <name evidence="1" type="ORF">CQY23_03285</name>
</gene>
<dbReference type="AlphaFoldDB" id="A0A2G5PQI7"/>
<reference evidence="1 2" key="1">
    <citation type="journal article" date="2017" name="Infect. Genet. Evol.">
        <title>The new phylogeny of the genus Mycobacterium: The old and the news.</title>
        <authorList>
            <person name="Tortoli E."/>
            <person name="Fedrizzi T."/>
            <person name="Meehan C.J."/>
            <person name="Trovato A."/>
            <person name="Grottola A."/>
            <person name="Giacobazzi E."/>
            <person name="Serpini G.F."/>
            <person name="Tagliazucchi S."/>
            <person name="Fabio A."/>
            <person name="Bettua C."/>
            <person name="Bertorelli R."/>
            <person name="Frascaro F."/>
            <person name="De Sanctis V."/>
            <person name="Pecorari M."/>
            <person name="Jousson O."/>
            <person name="Segata N."/>
            <person name="Cirillo D.M."/>
        </authorList>
    </citation>
    <scope>NUCLEOTIDE SEQUENCE [LARGE SCALE GENOMIC DNA]</scope>
    <source>
        <strain evidence="1 2">NCTC 12882</strain>
    </source>
</reference>
<dbReference type="RefSeq" id="WP_003921248.1">
    <property type="nucleotide sequence ID" value="NZ_PDKV01000002.1"/>
</dbReference>
<dbReference type="EMBL" id="PDKV01000002">
    <property type="protein sequence ID" value="PIB80578.1"/>
    <property type="molecule type" value="Genomic_DNA"/>
</dbReference>
<dbReference type="Proteomes" id="UP000230971">
    <property type="component" value="Unassembled WGS sequence"/>
</dbReference>
<sequence>MPAPKKATAVKQVAAKHRPTIALPLFGTVPVPELDQLAYYGGVAALAALELIEWPIAAIVAAGHVLAHNRHNKALAELGEALEQA</sequence>
<name>A0A2G5PQI7_MYCCE</name>
<organism evidence="1 2">
    <name type="scientific">Mycobacterium celatum</name>
    <dbReference type="NCBI Taxonomy" id="28045"/>
    <lineage>
        <taxon>Bacteria</taxon>
        <taxon>Bacillati</taxon>
        <taxon>Actinomycetota</taxon>
        <taxon>Actinomycetes</taxon>
        <taxon>Mycobacteriales</taxon>
        <taxon>Mycobacteriaceae</taxon>
        <taxon>Mycobacterium</taxon>
    </lineage>
</organism>
<evidence type="ECO:0000313" key="2">
    <source>
        <dbReference type="Proteomes" id="UP000230971"/>
    </source>
</evidence>